<dbReference type="OrthoDB" id="36432at2"/>
<organism evidence="2 3">
    <name type="scientific">Amnibacterium kyonggiense</name>
    <dbReference type="NCBI Taxonomy" id="595671"/>
    <lineage>
        <taxon>Bacteria</taxon>
        <taxon>Bacillati</taxon>
        <taxon>Actinomycetota</taxon>
        <taxon>Actinomycetes</taxon>
        <taxon>Micrococcales</taxon>
        <taxon>Microbacteriaceae</taxon>
        <taxon>Amnibacterium</taxon>
    </lineage>
</organism>
<dbReference type="RefSeq" id="WP_133764806.1">
    <property type="nucleotide sequence ID" value="NZ_BAAARP010000001.1"/>
</dbReference>
<dbReference type="Proteomes" id="UP000295344">
    <property type="component" value="Unassembled WGS sequence"/>
</dbReference>
<keyword evidence="1" id="KW-0472">Membrane</keyword>
<keyword evidence="3" id="KW-1185">Reference proteome</keyword>
<dbReference type="EMBL" id="SOAM01000001">
    <property type="protein sequence ID" value="TDS80107.1"/>
    <property type="molecule type" value="Genomic_DNA"/>
</dbReference>
<evidence type="ECO:0000256" key="1">
    <source>
        <dbReference type="SAM" id="Phobius"/>
    </source>
</evidence>
<dbReference type="AlphaFoldDB" id="A0A4R7FQP1"/>
<sequence length="642" mass="68050">MLRRRRDDEGAALIAVVVLGFVMMVLIATGLTVATSGLRQAVGVQRSTSALDAAYAGVQDYLARVNLDRTYIKYGNPDDTFNTGTALVRPDPWNPAFGMGAKTGNPATDKYATWATVPGSEDDSGVAAQYRYEVNAANYTTTGVIQLRVTGLSGTRTRTILASLRVKGFVDFGYFTDYEIKDPETFVVPSGAKSFDPNSCVVYAWTGKRPAACSYVNTDDPSKTTDMRVPFKNTDLLYGDAHTNDTPTFKTSQVSACGMVVTGQFETGAPTSAQVFKDAASCTPKIPLVNKPTLAMPATNSAMASDARCLYTGPTRITYLGTGYMNVVSPWTKLPAKGGTARDDSACGSPSALASPFGATVKQLNQDLLYVQNVRTPALDPTNGWATTAKPSGVTCIGADGNLDPTAYTGIGWSLGSGAAQIRFPLDGEAPATSWTNTSSTPASWDTGTPAYGCRSGDLYVSGKVTTLTTAASQNYVWITDDITYADRTADLLGLVGQSSVVVWNPMSSSDDQPMVKPGAAGIQVNLEVDAAIVSVAHTFRVENHDRGSSRGSLEVFGSIAQKFRGSVAAAHVTSKPDPSDPSQLIYTTTPTGYTKAYQYDTLLKTVSPPKFLEPTATSFTVIRYATVPVAYSPDGTKVVNP</sequence>
<evidence type="ECO:0000313" key="2">
    <source>
        <dbReference type="EMBL" id="TDS80107.1"/>
    </source>
</evidence>
<feature type="transmembrane region" description="Helical" evidence="1">
    <location>
        <begin position="12"/>
        <end position="34"/>
    </location>
</feature>
<gene>
    <name evidence="2" type="ORF">CLV52_0660</name>
</gene>
<name>A0A4R7FQP1_9MICO</name>
<protein>
    <submittedName>
        <fullName evidence="2">Uncharacterized protein</fullName>
    </submittedName>
</protein>
<comment type="caution">
    <text evidence="2">The sequence shown here is derived from an EMBL/GenBank/DDBJ whole genome shotgun (WGS) entry which is preliminary data.</text>
</comment>
<reference evidence="2 3" key="1">
    <citation type="submission" date="2019-03" db="EMBL/GenBank/DDBJ databases">
        <title>Genomic Encyclopedia of Archaeal and Bacterial Type Strains, Phase II (KMG-II): from individual species to whole genera.</title>
        <authorList>
            <person name="Goeker M."/>
        </authorList>
    </citation>
    <scope>NUCLEOTIDE SEQUENCE [LARGE SCALE GENOMIC DNA]</scope>
    <source>
        <strain evidence="2 3">DSM 24782</strain>
    </source>
</reference>
<evidence type="ECO:0000313" key="3">
    <source>
        <dbReference type="Proteomes" id="UP000295344"/>
    </source>
</evidence>
<keyword evidence="1" id="KW-0812">Transmembrane</keyword>
<keyword evidence="1" id="KW-1133">Transmembrane helix</keyword>
<accession>A0A4R7FQP1</accession>
<proteinExistence type="predicted"/>